<accession>A0AAV3REJ2</accession>
<feature type="region of interest" description="Disordered" evidence="1">
    <location>
        <begin position="56"/>
        <end position="76"/>
    </location>
</feature>
<reference evidence="2 3" key="1">
    <citation type="submission" date="2024-01" db="EMBL/GenBank/DDBJ databases">
        <title>The complete chloroplast genome sequence of Lithospermum erythrorhizon: insights into the phylogenetic relationship among Boraginaceae species and the maternal lineages of purple gromwells.</title>
        <authorList>
            <person name="Okada T."/>
            <person name="Watanabe K."/>
        </authorList>
    </citation>
    <scope>NUCLEOTIDE SEQUENCE [LARGE SCALE GENOMIC DNA]</scope>
</reference>
<sequence>MGCVASKQSGMVTPAVDHSGMIREDSVVGSGRSRVGSGAFGIGLDLDLKKLKKRSGSESVGVSGGTEVGESGRGSSSVSFRLGNLQKYVEGEQVAAGWPAWLSAVAGEAIQGWVPLRAES</sequence>
<keyword evidence="2" id="KW-0808">Transferase</keyword>
<dbReference type="Proteomes" id="UP001454036">
    <property type="component" value="Unassembled WGS sequence"/>
</dbReference>
<dbReference type="AlphaFoldDB" id="A0AAV3REJ2"/>
<keyword evidence="2" id="KW-0418">Kinase</keyword>
<dbReference type="GO" id="GO:0004674">
    <property type="term" value="F:protein serine/threonine kinase activity"/>
    <property type="evidence" value="ECO:0007669"/>
    <property type="project" value="UniProtKB-KW"/>
</dbReference>
<evidence type="ECO:0000313" key="3">
    <source>
        <dbReference type="Proteomes" id="UP001454036"/>
    </source>
</evidence>
<proteinExistence type="predicted"/>
<evidence type="ECO:0000313" key="2">
    <source>
        <dbReference type="EMBL" id="GAA0174285.1"/>
    </source>
</evidence>
<comment type="caution">
    <text evidence="2">The sequence shown here is derived from an EMBL/GenBank/DDBJ whole genome shotgun (WGS) entry which is preliminary data.</text>
</comment>
<keyword evidence="3" id="KW-1185">Reference proteome</keyword>
<name>A0AAV3REJ2_LITER</name>
<dbReference type="EMBL" id="BAABME010009008">
    <property type="protein sequence ID" value="GAA0174285.1"/>
    <property type="molecule type" value="Genomic_DNA"/>
</dbReference>
<protein>
    <submittedName>
        <fullName evidence="2">Non-receptor serine/threonine protein kinase</fullName>
    </submittedName>
</protein>
<gene>
    <name evidence="2" type="ORF">LIER_27709</name>
</gene>
<keyword evidence="2" id="KW-0723">Serine/threonine-protein kinase</keyword>
<organism evidence="2 3">
    <name type="scientific">Lithospermum erythrorhizon</name>
    <name type="common">Purple gromwell</name>
    <name type="synonym">Lithospermum officinale var. erythrorhizon</name>
    <dbReference type="NCBI Taxonomy" id="34254"/>
    <lineage>
        <taxon>Eukaryota</taxon>
        <taxon>Viridiplantae</taxon>
        <taxon>Streptophyta</taxon>
        <taxon>Embryophyta</taxon>
        <taxon>Tracheophyta</taxon>
        <taxon>Spermatophyta</taxon>
        <taxon>Magnoliopsida</taxon>
        <taxon>eudicotyledons</taxon>
        <taxon>Gunneridae</taxon>
        <taxon>Pentapetalae</taxon>
        <taxon>asterids</taxon>
        <taxon>lamiids</taxon>
        <taxon>Boraginales</taxon>
        <taxon>Boraginaceae</taxon>
        <taxon>Boraginoideae</taxon>
        <taxon>Lithospermeae</taxon>
        <taxon>Lithospermum</taxon>
    </lineage>
</organism>
<evidence type="ECO:0000256" key="1">
    <source>
        <dbReference type="SAM" id="MobiDB-lite"/>
    </source>
</evidence>